<protein>
    <submittedName>
        <fullName evidence="2">Helix-turn-helix domain-containing protein</fullName>
    </submittedName>
</protein>
<keyword evidence="3" id="KW-1185">Reference proteome</keyword>
<reference evidence="2 3" key="1">
    <citation type="submission" date="2024-10" db="EMBL/GenBank/DDBJ databases">
        <title>Draft genome assembly of a novel steroid transforming actinomycete isolated from African clawed frog Xenopus laevis.</title>
        <authorList>
            <person name="Bragin E."/>
            <person name="Kollerov V."/>
            <person name="Donova M.V."/>
        </authorList>
    </citation>
    <scope>NUCLEOTIDE SEQUENCE [LARGE SCALE GENOMIC DNA]</scope>
    <source>
        <strain evidence="2 3">MTOC-St3</strain>
    </source>
</reference>
<dbReference type="Gene3D" id="3.30.950.30">
    <property type="entry name" value="Schlafen, AAA domain"/>
    <property type="match status" value="1"/>
</dbReference>
<dbReference type="RefSeq" id="WP_394393063.1">
    <property type="nucleotide sequence ID" value="NZ_JBIENY010000089.1"/>
</dbReference>
<dbReference type="Proteomes" id="UP001605990">
    <property type="component" value="Unassembled WGS sequence"/>
</dbReference>
<evidence type="ECO:0000259" key="1">
    <source>
        <dbReference type="Pfam" id="PF04326"/>
    </source>
</evidence>
<feature type="domain" description="Schlafen AlbA-2" evidence="1">
    <location>
        <begin position="19"/>
        <end position="61"/>
    </location>
</feature>
<gene>
    <name evidence="2" type="ORF">ACGU38_05455</name>
</gene>
<name>A0ABW7DWE3_STRRO</name>
<proteinExistence type="predicted"/>
<dbReference type="InterPro" id="IPR038461">
    <property type="entry name" value="Schlafen_AlbA_2_dom_sf"/>
</dbReference>
<organism evidence="2 3">
    <name type="scientific">Streptomyces rochei</name>
    <name type="common">Streptomyces parvullus</name>
    <dbReference type="NCBI Taxonomy" id="1928"/>
    <lineage>
        <taxon>Bacteria</taxon>
        <taxon>Bacillati</taxon>
        <taxon>Actinomycetota</taxon>
        <taxon>Actinomycetes</taxon>
        <taxon>Kitasatosporales</taxon>
        <taxon>Streptomycetaceae</taxon>
        <taxon>Streptomyces</taxon>
        <taxon>Streptomyces rochei group</taxon>
    </lineage>
</organism>
<comment type="caution">
    <text evidence="2">The sequence shown here is derived from an EMBL/GenBank/DDBJ whole genome shotgun (WGS) entry which is preliminary data.</text>
</comment>
<dbReference type="EMBL" id="JBIENY010000089">
    <property type="protein sequence ID" value="MFG6294808.1"/>
    <property type="molecule type" value="Genomic_DNA"/>
</dbReference>
<evidence type="ECO:0000313" key="3">
    <source>
        <dbReference type="Proteomes" id="UP001605990"/>
    </source>
</evidence>
<sequence>MPKTEVDLQDAVDGGLFEESHHLDLKKAPNSKGDNKELARDLSSFAVDGGTLIIGVQENKESRTFGLAPSP</sequence>
<dbReference type="Pfam" id="PF04326">
    <property type="entry name" value="SLFN_AlbA_2"/>
    <property type="match status" value="1"/>
</dbReference>
<dbReference type="InterPro" id="IPR007421">
    <property type="entry name" value="Schlafen_AlbA_2_dom"/>
</dbReference>
<evidence type="ECO:0000313" key="2">
    <source>
        <dbReference type="EMBL" id="MFG6294808.1"/>
    </source>
</evidence>
<accession>A0ABW7DWE3</accession>